<accession>A0A2T0YEL8</accession>
<evidence type="ECO:0000313" key="3">
    <source>
        <dbReference type="EMBL" id="PRZ13172.1"/>
    </source>
</evidence>
<protein>
    <recommendedName>
        <fullName evidence="5">Signal peptidase I</fullName>
    </recommendedName>
</protein>
<feature type="region of interest" description="Disordered" evidence="1">
    <location>
        <begin position="47"/>
        <end position="66"/>
    </location>
</feature>
<dbReference type="RefSeq" id="WP_106123769.1">
    <property type="nucleotide sequence ID" value="NZ_PVTY01000016.1"/>
</dbReference>
<sequence length="141" mass="15172">MNAGPWPSPRRSRWKNSRWATSSPTCLPPDSGITELVTHRIVDIDTSGEDPVFQTRGDANSSDDPWVFGLDDPTQARVEATVPGLGWVFLALADREIRMLIIGIPAGVVGVLSLIEVVRALRGPTAQTDVGAPKLSSVTQN</sequence>
<keyword evidence="4" id="KW-1185">Reference proteome</keyword>
<keyword evidence="2" id="KW-1133">Transmembrane helix</keyword>
<evidence type="ECO:0000313" key="4">
    <source>
        <dbReference type="Proteomes" id="UP000238217"/>
    </source>
</evidence>
<feature type="region of interest" description="Disordered" evidence="1">
    <location>
        <begin position="1"/>
        <end position="25"/>
    </location>
</feature>
<reference evidence="3 4" key="1">
    <citation type="submission" date="2018-03" db="EMBL/GenBank/DDBJ databases">
        <title>Comparative analysis of microorganisms from saline springs in Andes Mountain Range, Colombia.</title>
        <authorList>
            <person name="Rubin E."/>
        </authorList>
    </citation>
    <scope>NUCLEOTIDE SEQUENCE [LARGE SCALE GENOMIC DNA]</scope>
    <source>
        <strain evidence="3 4">CG 35</strain>
    </source>
</reference>
<dbReference type="Proteomes" id="UP000238217">
    <property type="component" value="Unassembled WGS sequence"/>
</dbReference>
<evidence type="ECO:0000256" key="1">
    <source>
        <dbReference type="SAM" id="MobiDB-lite"/>
    </source>
</evidence>
<keyword evidence="2" id="KW-0472">Membrane</keyword>
<evidence type="ECO:0008006" key="5">
    <source>
        <dbReference type="Google" id="ProtNLM"/>
    </source>
</evidence>
<name>A0A2T0YEL8_9MICC</name>
<keyword evidence="2" id="KW-0812">Transmembrane</keyword>
<comment type="caution">
    <text evidence="3">The sequence shown here is derived from an EMBL/GenBank/DDBJ whole genome shotgun (WGS) entry which is preliminary data.</text>
</comment>
<dbReference type="EMBL" id="PVTY01000016">
    <property type="protein sequence ID" value="PRZ13172.1"/>
    <property type="molecule type" value="Genomic_DNA"/>
</dbReference>
<evidence type="ECO:0000256" key="2">
    <source>
        <dbReference type="SAM" id="Phobius"/>
    </source>
</evidence>
<proteinExistence type="predicted"/>
<dbReference type="OrthoDB" id="4315104at2"/>
<organism evidence="3 4">
    <name type="scientific">Nesterenkonia sandarakina</name>
    <dbReference type="NCBI Taxonomy" id="272918"/>
    <lineage>
        <taxon>Bacteria</taxon>
        <taxon>Bacillati</taxon>
        <taxon>Actinomycetota</taxon>
        <taxon>Actinomycetes</taxon>
        <taxon>Micrococcales</taxon>
        <taxon>Micrococcaceae</taxon>
        <taxon>Nesterenkonia</taxon>
    </lineage>
</organism>
<dbReference type="AlphaFoldDB" id="A0A2T0YEL8"/>
<feature type="transmembrane region" description="Helical" evidence="2">
    <location>
        <begin position="97"/>
        <end position="118"/>
    </location>
</feature>
<gene>
    <name evidence="3" type="ORF">BCL67_11647</name>
</gene>